<evidence type="ECO:0000313" key="3">
    <source>
        <dbReference type="Proteomes" id="UP000231343"/>
    </source>
</evidence>
<feature type="signal peptide" evidence="1">
    <location>
        <begin position="1"/>
        <end position="34"/>
    </location>
</feature>
<organism evidence="2 3">
    <name type="scientific">Candidatus Saganbacteria bacterium CG08_land_8_20_14_0_20_45_16</name>
    <dbReference type="NCBI Taxonomy" id="2014293"/>
    <lineage>
        <taxon>Bacteria</taxon>
        <taxon>Bacillati</taxon>
        <taxon>Saganbacteria</taxon>
    </lineage>
</organism>
<name>A0A2H0Y1D2_UNCSA</name>
<accession>A0A2H0Y1D2</accession>
<dbReference type="EMBL" id="PEYM01000021">
    <property type="protein sequence ID" value="PIS31371.1"/>
    <property type="molecule type" value="Genomic_DNA"/>
</dbReference>
<evidence type="ECO:0008006" key="4">
    <source>
        <dbReference type="Google" id="ProtNLM"/>
    </source>
</evidence>
<comment type="caution">
    <text evidence="2">The sequence shown here is derived from an EMBL/GenBank/DDBJ whole genome shotgun (WGS) entry which is preliminary data.</text>
</comment>
<gene>
    <name evidence="2" type="ORF">COT42_01200</name>
</gene>
<evidence type="ECO:0000256" key="1">
    <source>
        <dbReference type="SAM" id="SignalP"/>
    </source>
</evidence>
<evidence type="ECO:0000313" key="2">
    <source>
        <dbReference type="EMBL" id="PIS31371.1"/>
    </source>
</evidence>
<protein>
    <recommendedName>
        <fullName evidence="4">SGNH hydrolase-type esterase domain-containing protein</fullName>
    </recommendedName>
</protein>
<feature type="chain" id="PRO_5013910393" description="SGNH hydrolase-type esterase domain-containing protein" evidence="1">
    <location>
        <begin position="35"/>
        <end position="369"/>
    </location>
</feature>
<dbReference type="AlphaFoldDB" id="A0A2H0Y1D2"/>
<dbReference type="PROSITE" id="PS51257">
    <property type="entry name" value="PROKAR_LIPOPROTEIN"/>
    <property type="match status" value="1"/>
</dbReference>
<reference evidence="2 3" key="1">
    <citation type="submission" date="2017-09" db="EMBL/GenBank/DDBJ databases">
        <title>Depth-based differentiation of microbial function through sediment-hosted aquifers and enrichment of novel symbionts in the deep terrestrial subsurface.</title>
        <authorList>
            <person name="Probst A.J."/>
            <person name="Ladd B."/>
            <person name="Jarett J.K."/>
            <person name="Geller-Mcgrath D.E."/>
            <person name="Sieber C.M."/>
            <person name="Emerson J.B."/>
            <person name="Anantharaman K."/>
            <person name="Thomas B.C."/>
            <person name="Malmstrom R."/>
            <person name="Stieglmeier M."/>
            <person name="Klingl A."/>
            <person name="Woyke T."/>
            <person name="Ryan C.M."/>
            <person name="Banfield J.F."/>
        </authorList>
    </citation>
    <scope>NUCLEOTIDE SEQUENCE [LARGE SCALE GENOMIC DNA]</scope>
    <source>
        <strain evidence="2">CG08_land_8_20_14_0_20_45_16</strain>
    </source>
</reference>
<keyword evidence="1" id="KW-0732">Signal</keyword>
<dbReference type="Proteomes" id="UP000231343">
    <property type="component" value="Unassembled WGS sequence"/>
</dbReference>
<proteinExistence type="predicted"/>
<sequence length="369" mass="39577">MSNKFKFFVLGSVAFCVFGLLVSLFGCGSSSTTAETTSTTTTTAAGATTTTSTTATTAAGATTTTSTTVADATTTTISGLTAAPASVVKLCFIHHSVGGNWLMNNADYVEAGGDLGTALNANNYYVTETDYTWEAESGDFLGYTTDFGFWTTWFTDAKMPYVYANDANYYYTNTIASADASAENEIIVFKSCFPNSNLFGPATAGAATGTANPIEGINAGDDADQSTYYNVANAKWVYNQILQYCSNHTDKLFVVITSPPRTSTHYVGSNAANARAFNNWLVNDWLSSYSGNNVVVFDFYNVLTDLDNHHRYYGGAVQHVTAAGSLNTAHYPIATDGSDDHPNVAGNHRATTEFVPLLNYYYNTWKGLI</sequence>